<keyword evidence="5 12" id="KW-0812">Transmembrane</keyword>
<evidence type="ECO:0000313" key="14">
    <source>
        <dbReference type="Proteomes" id="UP000696280"/>
    </source>
</evidence>
<dbReference type="Pfam" id="PF05365">
    <property type="entry name" value="UCR_UQCRX_QCR9"/>
    <property type="match status" value="1"/>
</dbReference>
<evidence type="ECO:0000256" key="5">
    <source>
        <dbReference type="ARBA" id="ARBA00022692"/>
    </source>
</evidence>
<dbReference type="InterPro" id="IPR008027">
    <property type="entry name" value="QCR9"/>
</dbReference>
<comment type="similarity">
    <text evidence="2 12">Belongs to the UQCR10/QCR9 family.</text>
</comment>
<evidence type="ECO:0000256" key="9">
    <source>
        <dbReference type="ARBA" id="ARBA00023128"/>
    </source>
</evidence>
<dbReference type="PANTHER" id="PTHR12980:SF0">
    <property type="entry name" value="CYTOCHROME B-C1 COMPLEX SUBUNIT 9"/>
    <property type="match status" value="1"/>
</dbReference>
<keyword evidence="8 12" id="KW-1133">Transmembrane helix</keyword>
<dbReference type="PANTHER" id="PTHR12980">
    <property type="entry name" value="UBIQUINOL-CYTOCHROME C REDUCTASE COMPLEX, SUBUNIT X"/>
    <property type="match status" value="1"/>
</dbReference>
<evidence type="ECO:0000256" key="6">
    <source>
        <dbReference type="ARBA" id="ARBA00022792"/>
    </source>
</evidence>
<protein>
    <recommendedName>
        <fullName evidence="11 12">Complex III subunit 9</fullName>
    </recommendedName>
</protein>
<evidence type="ECO:0000256" key="4">
    <source>
        <dbReference type="ARBA" id="ARBA00022660"/>
    </source>
</evidence>
<evidence type="ECO:0000256" key="8">
    <source>
        <dbReference type="ARBA" id="ARBA00022989"/>
    </source>
</evidence>
<name>A0A9N9PK77_9HELO</name>
<feature type="transmembrane region" description="Helical" evidence="12">
    <location>
        <begin position="16"/>
        <end position="33"/>
    </location>
</feature>
<comment type="subcellular location">
    <subcellularLocation>
        <location evidence="1 12">Mitochondrion inner membrane</location>
        <topology evidence="1 12">Single-pass membrane protein</topology>
    </subcellularLocation>
</comment>
<sequence>MAVASTIYNTLFRRNFVFLGVVFGGAFAFEMGFDNTMDSIWDKFNKGRQWKDIRSKYVEAADDDE</sequence>
<accession>A0A9N9PK77</accession>
<evidence type="ECO:0000256" key="7">
    <source>
        <dbReference type="ARBA" id="ARBA00022982"/>
    </source>
</evidence>
<keyword evidence="4 12" id="KW-0679">Respiratory chain</keyword>
<dbReference type="FunFam" id="1.20.5.260:FF:000001">
    <property type="entry name" value="Cytochrome b-c1 complex subunit 9"/>
    <property type="match status" value="1"/>
</dbReference>
<dbReference type="GO" id="GO:0005743">
    <property type="term" value="C:mitochondrial inner membrane"/>
    <property type="evidence" value="ECO:0007669"/>
    <property type="project" value="UniProtKB-SubCell"/>
</dbReference>
<evidence type="ECO:0000313" key="13">
    <source>
        <dbReference type="EMBL" id="CAG8956764.1"/>
    </source>
</evidence>
<dbReference type="GO" id="GO:0006122">
    <property type="term" value="P:mitochondrial electron transport, ubiquinol to cytochrome c"/>
    <property type="evidence" value="ECO:0007669"/>
    <property type="project" value="UniProtKB-UniRule"/>
</dbReference>
<evidence type="ECO:0000256" key="11">
    <source>
        <dbReference type="ARBA" id="ARBA00044247"/>
    </source>
</evidence>
<comment type="caution">
    <text evidence="13">The sequence shown here is derived from an EMBL/GenBank/DDBJ whole genome shotgun (WGS) entry which is preliminary data.</text>
</comment>
<keyword evidence="14" id="KW-1185">Reference proteome</keyword>
<dbReference type="AlphaFoldDB" id="A0A9N9PK77"/>
<dbReference type="GO" id="GO:0045275">
    <property type="term" value="C:respiratory chain complex III"/>
    <property type="evidence" value="ECO:0007669"/>
    <property type="project" value="UniProtKB-UniRule"/>
</dbReference>
<dbReference type="InterPro" id="IPR036656">
    <property type="entry name" value="QCR9_sf"/>
</dbReference>
<organism evidence="13 14">
    <name type="scientific">Hymenoscyphus fraxineus</name>
    <dbReference type="NCBI Taxonomy" id="746836"/>
    <lineage>
        <taxon>Eukaryota</taxon>
        <taxon>Fungi</taxon>
        <taxon>Dikarya</taxon>
        <taxon>Ascomycota</taxon>
        <taxon>Pezizomycotina</taxon>
        <taxon>Leotiomycetes</taxon>
        <taxon>Helotiales</taxon>
        <taxon>Helotiaceae</taxon>
        <taxon>Hymenoscyphus</taxon>
    </lineage>
</organism>
<evidence type="ECO:0000256" key="2">
    <source>
        <dbReference type="ARBA" id="ARBA00007856"/>
    </source>
</evidence>
<gene>
    <name evidence="13" type="ORF">HYFRA_00011153</name>
</gene>
<keyword evidence="7 12" id="KW-0249">Electron transport</keyword>
<evidence type="ECO:0000256" key="10">
    <source>
        <dbReference type="ARBA" id="ARBA00023136"/>
    </source>
</evidence>
<proteinExistence type="inferred from homology"/>
<keyword evidence="6 12" id="KW-0999">Mitochondrion inner membrane</keyword>
<dbReference type="SUPFAM" id="SSF81514">
    <property type="entry name" value="Subunit X (non-heme 7 kDa protein) of cytochrome bc1 complex (Ubiquinol-cytochrome c reductase)"/>
    <property type="match status" value="1"/>
</dbReference>
<comment type="subunit">
    <text evidence="12">Component of the ubiquinol-cytochrome c oxidoreductase (cytochrome b-c1 complex, complex III, CIII), a multisubunit enzyme composed of 3 respiratory subunits cytochrome b, cytochrome c1 and Rieske protein, 2 core protein subunits, and additional low-molecular weight protein subunits.</text>
</comment>
<keyword evidence="9 12" id="KW-0496">Mitochondrion</keyword>
<evidence type="ECO:0000256" key="3">
    <source>
        <dbReference type="ARBA" id="ARBA00022448"/>
    </source>
</evidence>
<dbReference type="EMBL" id="CAJVRL010000073">
    <property type="protein sequence ID" value="CAG8956764.1"/>
    <property type="molecule type" value="Genomic_DNA"/>
</dbReference>
<dbReference type="Proteomes" id="UP000696280">
    <property type="component" value="Unassembled WGS sequence"/>
</dbReference>
<keyword evidence="10 12" id="KW-0472">Membrane</keyword>
<dbReference type="Gene3D" id="1.20.5.260">
    <property type="entry name" value="Cytochrome b-c1 complex subunit 9"/>
    <property type="match status" value="1"/>
</dbReference>
<reference evidence="13" key="1">
    <citation type="submission" date="2021-07" db="EMBL/GenBank/DDBJ databases">
        <authorList>
            <person name="Durling M."/>
        </authorList>
    </citation>
    <scope>NUCLEOTIDE SEQUENCE</scope>
</reference>
<keyword evidence="3 12" id="KW-0813">Transport</keyword>
<dbReference type="OrthoDB" id="44067at2759"/>
<comment type="function">
    <text evidence="12">Component of the ubiquinol-cytochrome c oxidoreductase, a multisubunit transmembrane complex that is part of the mitochondrial electron transport chain which drives oxidative phosphorylation. The complex plays an important role in the uptake of multiple carbon sources present in different host niches.</text>
</comment>
<evidence type="ECO:0000256" key="1">
    <source>
        <dbReference type="ARBA" id="ARBA00004434"/>
    </source>
</evidence>
<evidence type="ECO:0000256" key="12">
    <source>
        <dbReference type="RuleBase" id="RU368056"/>
    </source>
</evidence>